<dbReference type="InterPro" id="IPR035919">
    <property type="entry name" value="EAL_sf"/>
</dbReference>
<evidence type="ECO:0000256" key="1">
    <source>
        <dbReference type="ARBA" id="ARBA00012282"/>
    </source>
</evidence>
<sequence length="686" mass="77586">MKLEMRNSLSRKLLRVVLLSALAVGLVLSCAQIIFGAYKTRQLIEADAQRILRMTRDPSTQAIYSLDREMGAQVMEGLFQHESIRMASIGHPDEGMLALKIRPPIDLPTRWLTDPILHRDRQFSIPLIGKPPYNEYYGELRITLDTAKYGQEFINDSIVIFIVGILRALTLGFVLFLIYQWLLTRPLTKLIEHLARINPDRPGEHKLPMIRGHERNELGLWVETANGLLASIEHNMHLRQEAESSLYRMTQYDSLTGLPNRQQLQSQLDHILDEARRMQRRVAVLCLGLDDFKGVNEQYSYQAGDCLLKALADRLRGSAGRLGALARLGGDQFVLVLSGIEQPYEAAELAQALLDDLETPIEFDGDPIRLRATIGITLYPEDGDNTEKLLQKAEQTMTLAKSRSRNRYQFYVASIDSEMRARRELEKDLSEALKRNEFHLVYQPQVDYRQNRITGVEALIRWKHPQGKLVPPDLFIPLAEQNGSIIEIGKWVLDQACSQLRQWHAEGYTGLRVAVNLSTVQLRHPQLPQMIGELLQKHQLPAETLELEVTETGLMEDIDAAAHNLHSLRRSGALIAIDDFGTGYSSLSYLKSLPLDKIKIDKSFVQDIGQDEGATIVRAVIQLGKSLGMTVIAEGVETPEQEAYLIAEGCQEGQGYYYSKPLPARDLDLLLRQSTPFDRAVNSELR</sequence>
<dbReference type="InterPro" id="IPR001633">
    <property type="entry name" value="EAL_dom"/>
</dbReference>
<keyword evidence="3" id="KW-0472">Membrane</keyword>
<dbReference type="AlphaFoldDB" id="I4CQ93"/>
<evidence type="ECO:0000259" key="4">
    <source>
        <dbReference type="PROSITE" id="PS50883"/>
    </source>
</evidence>
<dbReference type="GO" id="GO:0071111">
    <property type="term" value="F:cyclic-guanylate-specific phosphodiesterase activity"/>
    <property type="evidence" value="ECO:0007669"/>
    <property type="project" value="UniProtKB-EC"/>
</dbReference>
<dbReference type="SUPFAM" id="SSF55073">
    <property type="entry name" value="Nucleotide cyclase"/>
    <property type="match status" value="1"/>
</dbReference>
<proteinExistence type="predicted"/>
<dbReference type="SUPFAM" id="SSF141868">
    <property type="entry name" value="EAL domain-like"/>
    <property type="match status" value="1"/>
</dbReference>
<dbReference type="PROSITE" id="PS51257">
    <property type="entry name" value="PROKAR_LIPOPROTEIN"/>
    <property type="match status" value="1"/>
</dbReference>
<feature type="domain" description="GGDEF" evidence="5">
    <location>
        <begin position="280"/>
        <end position="413"/>
    </location>
</feature>
<evidence type="ECO:0000259" key="5">
    <source>
        <dbReference type="PROSITE" id="PS50887"/>
    </source>
</evidence>
<dbReference type="Gene3D" id="3.30.70.270">
    <property type="match status" value="1"/>
</dbReference>
<organism evidence="6 7">
    <name type="scientific">Stutzerimonas stutzeri CCUG 29243</name>
    <dbReference type="NCBI Taxonomy" id="1196835"/>
    <lineage>
        <taxon>Bacteria</taxon>
        <taxon>Pseudomonadati</taxon>
        <taxon>Pseudomonadota</taxon>
        <taxon>Gammaproteobacteria</taxon>
        <taxon>Pseudomonadales</taxon>
        <taxon>Pseudomonadaceae</taxon>
        <taxon>Stutzerimonas</taxon>
    </lineage>
</organism>
<dbReference type="HOGENOM" id="CLU_000445_70_46_6"/>
<keyword evidence="3" id="KW-1133">Transmembrane helix</keyword>
<dbReference type="PROSITE" id="PS50887">
    <property type="entry name" value="GGDEF"/>
    <property type="match status" value="1"/>
</dbReference>
<dbReference type="PANTHER" id="PTHR33121">
    <property type="entry name" value="CYCLIC DI-GMP PHOSPHODIESTERASE PDEF"/>
    <property type="match status" value="1"/>
</dbReference>
<accession>I4CQ93</accession>
<dbReference type="Gene3D" id="3.20.20.450">
    <property type="entry name" value="EAL domain"/>
    <property type="match status" value="1"/>
</dbReference>
<dbReference type="PROSITE" id="PS50883">
    <property type="entry name" value="EAL"/>
    <property type="match status" value="1"/>
</dbReference>
<dbReference type="InterPro" id="IPR043128">
    <property type="entry name" value="Rev_trsase/Diguanyl_cyclase"/>
</dbReference>
<keyword evidence="3" id="KW-0812">Transmembrane</keyword>
<dbReference type="NCBIfam" id="TIGR00254">
    <property type="entry name" value="GGDEF"/>
    <property type="match status" value="1"/>
</dbReference>
<dbReference type="Proteomes" id="UP000006063">
    <property type="component" value="Chromosome"/>
</dbReference>
<dbReference type="RefSeq" id="WP_014819385.1">
    <property type="nucleotide sequence ID" value="NC_018028.1"/>
</dbReference>
<protein>
    <recommendedName>
        <fullName evidence="1">cyclic-guanylate-specific phosphodiesterase</fullName>
        <ecNumber evidence="1">3.1.4.52</ecNumber>
    </recommendedName>
</protein>
<dbReference type="FunFam" id="3.20.20.450:FF:000001">
    <property type="entry name" value="Cyclic di-GMP phosphodiesterase yahA"/>
    <property type="match status" value="1"/>
</dbReference>
<dbReference type="Pfam" id="PF00990">
    <property type="entry name" value="GGDEF"/>
    <property type="match status" value="1"/>
</dbReference>
<dbReference type="PATRIC" id="fig|1196835.3.peg.1015"/>
<evidence type="ECO:0000313" key="7">
    <source>
        <dbReference type="Proteomes" id="UP000006063"/>
    </source>
</evidence>
<evidence type="ECO:0000313" key="6">
    <source>
        <dbReference type="EMBL" id="AFM32250.1"/>
    </source>
</evidence>
<reference evidence="6 7" key="1">
    <citation type="journal article" date="2012" name="J. Bacteriol.">
        <title>Complete Genome Sequence of the Naphthalene-Degrading Bacterium Pseudomonas stutzeri AN10 (CCUG 29243).</title>
        <authorList>
            <person name="Brunet-Galmes I."/>
            <person name="Busquets A."/>
            <person name="Pena A."/>
            <person name="Gomila M."/>
            <person name="Nogales B."/>
            <person name="Garcia-Valdes E."/>
            <person name="Lalucat J."/>
            <person name="Bennasar A."/>
            <person name="Bosch R."/>
        </authorList>
    </citation>
    <scope>NUCLEOTIDE SEQUENCE [LARGE SCALE GENOMIC DNA]</scope>
    <source>
        <strain evidence="6 7">CCUG 29243</strain>
    </source>
</reference>
<evidence type="ECO:0000256" key="2">
    <source>
        <dbReference type="ARBA" id="ARBA00022636"/>
    </source>
</evidence>
<dbReference type="SMART" id="SM00267">
    <property type="entry name" value="GGDEF"/>
    <property type="match status" value="1"/>
</dbReference>
<dbReference type="EC" id="3.1.4.52" evidence="1"/>
<keyword evidence="2" id="KW-0973">c-di-GMP</keyword>
<dbReference type="CDD" id="cd01949">
    <property type="entry name" value="GGDEF"/>
    <property type="match status" value="1"/>
</dbReference>
<dbReference type="CDD" id="cd01948">
    <property type="entry name" value="EAL"/>
    <property type="match status" value="1"/>
</dbReference>
<dbReference type="eggNOG" id="COG5001">
    <property type="taxonomic scope" value="Bacteria"/>
</dbReference>
<dbReference type="InterPro" id="IPR029787">
    <property type="entry name" value="Nucleotide_cyclase"/>
</dbReference>
<dbReference type="InterPro" id="IPR050706">
    <property type="entry name" value="Cyclic-di-GMP_PDE-like"/>
</dbReference>
<feature type="domain" description="EAL" evidence="4">
    <location>
        <begin position="422"/>
        <end position="675"/>
    </location>
</feature>
<dbReference type="InterPro" id="IPR000160">
    <property type="entry name" value="GGDEF_dom"/>
</dbReference>
<dbReference type="PANTHER" id="PTHR33121:SF71">
    <property type="entry name" value="OXYGEN SENSOR PROTEIN DOSP"/>
    <property type="match status" value="1"/>
</dbReference>
<dbReference type="EMBL" id="CP003677">
    <property type="protein sequence ID" value="AFM32250.1"/>
    <property type="molecule type" value="Genomic_DNA"/>
</dbReference>
<feature type="transmembrane region" description="Helical" evidence="3">
    <location>
        <begin position="158"/>
        <end position="179"/>
    </location>
</feature>
<dbReference type="KEGG" id="psc:A458_05010"/>
<dbReference type="Pfam" id="PF00563">
    <property type="entry name" value="EAL"/>
    <property type="match status" value="1"/>
</dbReference>
<evidence type="ECO:0000256" key="3">
    <source>
        <dbReference type="SAM" id="Phobius"/>
    </source>
</evidence>
<dbReference type="SMART" id="SM00052">
    <property type="entry name" value="EAL"/>
    <property type="match status" value="1"/>
</dbReference>
<gene>
    <name evidence="6" type="ORF">A458_05010</name>
</gene>
<name>I4CQ93_STUST</name>